<dbReference type="OrthoDB" id="9778052at2"/>
<name>A0A1H6B2E9_9BACT</name>
<dbReference type="EMBL" id="FNVA01000006">
    <property type="protein sequence ID" value="SEG55051.1"/>
    <property type="molecule type" value="Genomic_DNA"/>
</dbReference>
<dbReference type="InterPro" id="IPR050425">
    <property type="entry name" value="NAD(P)_dehydrat-like"/>
</dbReference>
<evidence type="ECO:0000256" key="1">
    <source>
        <dbReference type="ARBA" id="ARBA00023002"/>
    </source>
</evidence>
<organism evidence="4 5">
    <name type="scientific">Bryocella elongata</name>
    <dbReference type="NCBI Taxonomy" id="863522"/>
    <lineage>
        <taxon>Bacteria</taxon>
        <taxon>Pseudomonadati</taxon>
        <taxon>Acidobacteriota</taxon>
        <taxon>Terriglobia</taxon>
        <taxon>Terriglobales</taxon>
        <taxon>Acidobacteriaceae</taxon>
        <taxon>Bryocella</taxon>
    </lineage>
</organism>
<comment type="similarity">
    <text evidence="2">Belongs to the NAD(P)-dependent epimerase/dehydratase family. Dihydroflavonol-4-reductase subfamily.</text>
</comment>
<feature type="domain" description="NAD-dependent epimerase/dehydratase" evidence="3">
    <location>
        <begin position="4"/>
        <end position="244"/>
    </location>
</feature>
<dbReference type="InterPro" id="IPR001509">
    <property type="entry name" value="Epimerase_deHydtase"/>
</dbReference>
<dbReference type="Pfam" id="PF01370">
    <property type="entry name" value="Epimerase"/>
    <property type="match status" value="1"/>
</dbReference>
<protein>
    <submittedName>
        <fullName evidence="4">Dihydroflavonol-4-reductase</fullName>
    </submittedName>
</protein>
<proteinExistence type="inferred from homology"/>
<accession>A0A1H6B2E9</accession>
<sequence length="341" mass="37205">MERVLVTGGTGFVGAHCIVQLLGKGYTVRTTMRSLQRVEDVRSMLRVGGASEEAIAGVEFAQANLLEDTGWQAAVADCRYVLHVASPFPEGVPKDENELIVPAREGTLRVLRAARDAGVQRVVVTSSFAAIGYGHPASKKFFTEDDWTVAENPAVFPYIKSKTLAEAAAWEFIRREGGGMELSVVNPVGVFGPVLGADYSTSIYLIKRMLDGNVPGMPRIRFGSVDVRDVAELHWLAMTRPEAAGERFLCTSEHFVWAVELARILKAMGPVGRKVKTLVAPDFVIRLVGIFDRAVKQVESDLGKEKDATSEKAQRLLGWQPRPVAEAVRASAESLERLGLL</sequence>
<dbReference type="SUPFAM" id="SSF51735">
    <property type="entry name" value="NAD(P)-binding Rossmann-fold domains"/>
    <property type="match status" value="1"/>
</dbReference>
<dbReference type="RefSeq" id="WP_103934324.1">
    <property type="nucleotide sequence ID" value="NZ_FNVA01000006.1"/>
</dbReference>
<dbReference type="Proteomes" id="UP000236728">
    <property type="component" value="Unassembled WGS sequence"/>
</dbReference>
<gene>
    <name evidence="4" type="ORF">SAMN05421819_3465</name>
</gene>
<dbReference type="PANTHER" id="PTHR10366">
    <property type="entry name" value="NAD DEPENDENT EPIMERASE/DEHYDRATASE"/>
    <property type="match status" value="1"/>
</dbReference>
<keyword evidence="1" id="KW-0560">Oxidoreductase</keyword>
<dbReference type="Gene3D" id="3.40.50.720">
    <property type="entry name" value="NAD(P)-binding Rossmann-like Domain"/>
    <property type="match status" value="1"/>
</dbReference>
<dbReference type="InterPro" id="IPR036291">
    <property type="entry name" value="NAD(P)-bd_dom_sf"/>
</dbReference>
<dbReference type="FunFam" id="3.40.50.720:FF:000336">
    <property type="entry name" value="Aldehyde reductase"/>
    <property type="match status" value="1"/>
</dbReference>
<evidence type="ECO:0000313" key="4">
    <source>
        <dbReference type="EMBL" id="SEG55051.1"/>
    </source>
</evidence>
<dbReference type="GO" id="GO:0016616">
    <property type="term" value="F:oxidoreductase activity, acting on the CH-OH group of donors, NAD or NADP as acceptor"/>
    <property type="evidence" value="ECO:0007669"/>
    <property type="project" value="TreeGrafter"/>
</dbReference>
<dbReference type="AlphaFoldDB" id="A0A1H6B2E9"/>
<dbReference type="CDD" id="cd05227">
    <property type="entry name" value="AR_SDR_e"/>
    <property type="match status" value="1"/>
</dbReference>
<reference evidence="4 5" key="1">
    <citation type="submission" date="2016-10" db="EMBL/GenBank/DDBJ databases">
        <authorList>
            <person name="de Groot N.N."/>
        </authorList>
    </citation>
    <scope>NUCLEOTIDE SEQUENCE [LARGE SCALE GENOMIC DNA]</scope>
    <source>
        <strain evidence="4 5">DSM 22489</strain>
    </source>
</reference>
<dbReference type="PANTHER" id="PTHR10366:SF564">
    <property type="entry name" value="STEROL-4-ALPHA-CARBOXYLATE 3-DEHYDROGENASE, DECARBOXYLATING"/>
    <property type="match status" value="1"/>
</dbReference>
<evidence type="ECO:0000313" key="5">
    <source>
        <dbReference type="Proteomes" id="UP000236728"/>
    </source>
</evidence>
<keyword evidence="5" id="KW-1185">Reference proteome</keyword>
<evidence type="ECO:0000256" key="2">
    <source>
        <dbReference type="ARBA" id="ARBA00023445"/>
    </source>
</evidence>
<evidence type="ECO:0000259" key="3">
    <source>
        <dbReference type="Pfam" id="PF01370"/>
    </source>
</evidence>